<dbReference type="InterPro" id="IPR006175">
    <property type="entry name" value="YjgF/YER057c/UK114"/>
</dbReference>
<dbReference type="PANTHER" id="PTHR11803">
    <property type="entry name" value="2-IMINOBUTANOATE/2-IMINOPROPANOATE DEAMINASE RIDA"/>
    <property type="match status" value="1"/>
</dbReference>
<evidence type="ECO:0000313" key="2">
    <source>
        <dbReference type="EMBL" id="RSM71505.1"/>
    </source>
</evidence>
<protein>
    <submittedName>
        <fullName evidence="2">Enamine deaminase RidA</fullName>
    </submittedName>
</protein>
<dbReference type="GO" id="GO:0005829">
    <property type="term" value="C:cytosol"/>
    <property type="evidence" value="ECO:0007669"/>
    <property type="project" value="TreeGrafter"/>
</dbReference>
<sequence>MERVNPAELGKPSGYSHAVAVNTADAERIVFLAGQTALNDENKIVGDGVAEQFEKALGNLLAALRGAGGEPEDLVSVTIYIVDMDDYKAHAREIGSVWRNLVGTEYPAMAGIGVSRLWDAEALVEVQGFAAIKRTRSTRTASAAE</sequence>
<evidence type="ECO:0000256" key="1">
    <source>
        <dbReference type="ARBA" id="ARBA00010552"/>
    </source>
</evidence>
<name>A0A428YR16_KIBAR</name>
<accession>A0A428YR16</accession>
<dbReference type="Proteomes" id="UP000287547">
    <property type="component" value="Unassembled WGS sequence"/>
</dbReference>
<evidence type="ECO:0000313" key="3">
    <source>
        <dbReference type="Proteomes" id="UP000287547"/>
    </source>
</evidence>
<dbReference type="OrthoDB" id="9815126at2"/>
<dbReference type="Pfam" id="PF01042">
    <property type="entry name" value="Ribonuc_L-PSP"/>
    <property type="match status" value="1"/>
</dbReference>
<proteinExistence type="inferred from homology"/>
<dbReference type="Gene3D" id="3.30.1330.40">
    <property type="entry name" value="RutC-like"/>
    <property type="match status" value="1"/>
</dbReference>
<dbReference type="AlphaFoldDB" id="A0A428YR16"/>
<comment type="caution">
    <text evidence="2">The sequence shown here is derived from an EMBL/GenBank/DDBJ whole genome shotgun (WGS) entry which is preliminary data.</text>
</comment>
<dbReference type="GO" id="GO:0019239">
    <property type="term" value="F:deaminase activity"/>
    <property type="evidence" value="ECO:0007669"/>
    <property type="project" value="TreeGrafter"/>
</dbReference>
<comment type="similarity">
    <text evidence="1">Belongs to the RutC family.</text>
</comment>
<reference evidence="2 3" key="1">
    <citation type="submission" date="2018-05" db="EMBL/GenBank/DDBJ databases">
        <title>Evolution of GPA BGCs.</title>
        <authorList>
            <person name="Waglechner N."/>
            <person name="Wright G.D."/>
        </authorList>
    </citation>
    <scope>NUCLEOTIDE SEQUENCE [LARGE SCALE GENOMIC DNA]</scope>
    <source>
        <strain evidence="2 3">A82846</strain>
    </source>
</reference>
<organism evidence="2 3">
    <name type="scientific">Kibdelosporangium aridum</name>
    <dbReference type="NCBI Taxonomy" id="2030"/>
    <lineage>
        <taxon>Bacteria</taxon>
        <taxon>Bacillati</taxon>
        <taxon>Actinomycetota</taxon>
        <taxon>Actinomycetes</taxon>
        <taxon>Pseudonocardiales</taxon>
        <taxon>Pseudonocardiaceae</taxon>
        <taxon>Kibdelosporangium</taxon>
    </lineage>
</organism>
<dbReference type="PANTHER" id="PTHR11803:SF58">
    <property type="entry name" value="PROTEIN HMF1-RELATED"/>
    <property type="match status" value="1"/>
</dbReference>
<dbReference type="CDD" id="cd00448">
    <property type="entry name" value="YjgF_YER057c_UK114_family"/>
    <property type="match status" value="1"/>
</dbReference>
<dbReference type="InterPro" id="IPR035959">
    <property type="entry name" value="RutC-like_sf"/>
</dbReference>
<dbReference type="EMBL" id="QHKI01000063">
    <property type="protein sequence ID" value="RSM71505.1"/>
    <property type="molecule type" value="Genomic_DNA"/>
</dbReference>
<gene>
    <name evidence="2" type="ORF">DMH04_43665</name>
</gene>
<dbReference type="SUPFAM" id="SSF55298">
    <property type="entry name" value="YjgF-like"/>
    <property type="match status" value="1"/>
</dbReference>